<proteinExistence type="predicted"/>
<dbReference type="GO" id="GO:0016020">
    <property type="term" value="C:membrane"/>
    <property type="evidence" value="ECO:0007669"/>
    <property type="project" value="UniProtKB-SubCell"/>
</dbReference>
<feature type="transmembrane region" description="Helical" evidence="5">
    <location>
        <begin position="155"/>
        <end position="174"/>
    </location>
</feature>
<sequence length="351" mass="38672">MDYFENLSGNPWPVRMALIAVALAIAVFVYDAAMVLCRRSLHLRPVIDEIRRPGRIIVAGIGLQASLVSMELPPAVGDVLRFGLTIGIIGVAGFAVARIVGLAFDRAIMPYAARDDAASRARRTQLDFFRRASLTGVAGLTIAFCLTTMPAVRAMGISLFASAGVAGIVIGLAAQPTISNLIAGIQIAMTQPIRIGDVVVVEGEWGRIEEISSTYVVVAIWDQRRLILPLSYFLQKPFQNWTRQSTQILQPVFLHVDYSLPVSALREQLNRVLERTPLWDQRVANLQVTDLGEHAMQLRALVSAADSGKAWDLRCLVREELVTWIREHHPQALPRARMEAVLNLPGERRAA</sequence>
<dbReference type="InterPro" id="IPR006685">
    <property type="entry name" value="MscS_channel_2nd"/>
</dbReference>
<evidence type="ECO:0000313" key="7">
    <source>
        <dbReference type="EMBL" id="TXL73175.1"/>
    </source>
</evidence>
<evidence type="ECO:0000256" key="1">
    <source>
        <dbReference type="ARBA" id="ARBA00004370"/>
    </source>
</evidence>
<dbReference type="InterPro" id="IPR010920">
    <property type="entry name" value="LSM_dom_sf"/>
</dbReference>
<dbReference type="Gene3D" id="2.30.30.60">
    <property type="match status" value="1"/>
</dbReference>
<keyword evidence="3 5" id="KW-1133">Transmembrane helix</keyword>
<organism evidence="7 8">
    <name type="scientific">Vineibacter terrae</name>
    <dbReference type="NCBI Taxonomy" id="2586908"/>
    <lineage>
        <taxon>Bacteria</taxon>
        <taxon>Pseudomonadati</taxon>
        <taxon>Pseudomonadota</taxon>
        <taxon>Alphaproteobacteria</taxon>
        <taxon>Hyphomicrobiales</taxon>
        <taxon>Vineibacter</taxon>
    </lineage>
</organism>
<comment type="subcellular location">
    <subcellularLocation>
        <location evidence="1">Membrane</location>
    </subcellularLocation>
</comment>
<dbReference type="GO" id="GO:0008381">
    <property type="term" value="F:mechanosensitive monoatomic ion channel activity"/>
    <property type="evidence" value="ECO:0007669"/>
    <property type="project" value="UniProtKB-ARBA"/>
</dbReference>
<protein>
    <submittedName>
        <fullName evidence="7">Mechanosensitive ion channel</fullName>
    </submittedName>
</protein>
<evidence type="ECO:0000256" key="5">
    <source>
        <dbReference type="SAM" id="Phobius"/>
    </source>
</evidence>
<feature type="transmembrane region" description="Helical" evidence="5">
    <location>
        <begin position="128"/>
        <end position="149"/>
    </location>
</feature>
<evidence type="ECO:0000313" key="8">
    <source>
        <dbReference type="Proteomes" id="UP000321638"/>
    </source>
</evidence>
<dbReference type="AlphaFoldDB" id="A0A5C8PHN4"/>
<dbReference type="RefSeq" id="WP_147849194.1">
    <property type="nucleotide sequence ID" value="NZ_VDUZ01000027.1"/>
</dbReference>
<dbReference type="OrthoDB" id="9792218at2"/>
<gene>
    <name evidence="7" type="ORF">FHP25_22375</name>
</gene>
<reference evidence="7 8" key="1">
    <citation type="submission" date="2019-06" db="EMBL/GenBank/DDBJ databases">
        <title>New taxonomy in bacterial strain CC-CFT640, isolated from vineyard.</title>
        <authorList>
            <person name="Lin S.-Y."/>
            <person name="Tsai C.-F."/>
            <person name="Young C.-C."/>
        </authorList>
    </citation>
    <scope>NUCLEOTIDE SEQUENCE [LARGE SCALE GENOMIC DNA]</scope>
    <source>
        <strain evidence="7 8">CC-CFT640</strain>
    </source>
</reference>
<evidence type="ECO:0000256" key="2">
    <source>
        <dbReference type="ARBA" id="ARBA00022692"/>
    </source>
</evidence>
<name>A0A5C8PHN4_9HYPH</name>
<feature type="domain" description="Mechanosensitive ion channel MscS" evidence="6">
    <location>
        <begin position="177"/>
        <end position="243"/>
    </location>
</feature>
<keyword evidence="8" id="KW-1185">Reference proteome</keyword>
<dbReference type="Pfam" id="PF00924">
    <property type="entry name" value="MS_channel_2nd"/>
    <property type="match status" value="1"/>
</dbReference>
<comment type="caution">
    <text evidence="7">The sequence shown here is derived from an EMBL/GenBank/DDBJ whole genome shotgun (WGS) entry which is preliminary data.</text>
</comment>
<feature type="transmembrane region" description="Helical" evidence="5">
    <location>
        <begin position="56"/>
        <end position="76"/>
    </location>
</feature>
<feature type="transmembrane region" description="Helical" evidence="5">
    <location>
        <begin position="82"/>
        <end position="104"/>
    </location>
</feature>
<dbReference type="PANTHER" id="PTHR30566:SF25">
    <property type="entry name" value="INNER MEMBRANE PROTEIN"/>
    <property type="match status" value="1"/>
</dbReference>
<feature type="transmembrane region" description="Helical" evidence="5">
    <location>
        <begin position="12"/>
        <end position="36"/>
    </location>
</feature>
<dbReference type="PANTHER" id="PTHR30566">
    <property type="entry name" value="YNAI-RELATED MECHANOSENSITIVE ION CHANNEL"/>
    <property type="match status" value="1"/>
</dbReference>
<dbReference type="Gene3D" id="1.10.287.1260">
    <property type="match status" value="1"/>
</dbReference>
<accession>A0A5C8PHN4</accession>
<evidence type="ECO:0000256" key="3">
    <source>
        <dbReference type="ARBA" id="ARBA00022989"/>
    </source>
</evidence>
<dbReference type="InterPro" id="IPR023408">
    <property type="entry name" value="MscS_beta-dom_sf"/>
</dbReference>
<dbReference type="Proteomes" id="UP000321638">
    <property type="component" value="Unassembled WGS sequence"/>
</dbReference>
<evidence type="ECO:0000259" key="6">
    <source>
        <dbReference type="Pfam" id="PF00924"/>
    </source>
</evidence>
<keyword evidence="2 5" id="KW-0812">Transmembrane</keyword>
<keyword evidence="4 5" id="KW-0472">Membrane</keyword>
<dbReference type="SUPFAM" id="SSF50182">
    <property type="entry name" value="Sm-like ribonucleoproteins"/>
    <property type="match status" value="1"/>
</dbReference>
<evidence type="ECO:0000256" key="4">
    <source>
        <dbReference type="ARBA" id="ARBA00023136"/>
    </source>
</evidence>
<dbReference type="EMBL" id="VDUZ01000027">
    <property type="protein sequence ID" value="TXL73175.1"/>
    <property type="molecule type" value="Genomic_DNA"/>
</dbReference>